<dbReference type="PANTHER" id="PTHR35797:SF1">
    <property type="entry name" value="PROTEASE"/>
    <property type="match status" value="1"/>
</dbReference>
<keyword evidence="1" id="KW-0472">Membrane</keyword>
<dbReference type="GO" id="GO:0006508">
    <property type="term" value="P:proteolysis"/>
    <property type="evidence" value="ECO:0007669"/>
    <property type="project" value="UniProtKB-KW"/>
</dbReference>
<feature type="transmembrane region" description="Helical" evidence="1">
    <location>
        <begin position="103"/>
        <end position="131"/>
    </location>
</feature>
<dbReference type="Proteomes" id="UP000319094">
    <property type="component" value="Unassembled WGS sequence"/>
</dbReference>
<dbReference type="GO" id="GO:0080120">
    <property type="term" value="P:CAAX-box protein maturation"/>
    <property type="evidence" value="ECO:0007669"/>
    <property type="project" value="UniProtKB-ARBA"/>
</dbReference>
<dbReference type="OrthoDB" id="3693644at2"/>
<evidence type="ECO:0000313" key="3">
    <source>
        <dbReference type="EMBL" id="TQL40792.1"/>
    </source>
</evidence>
<evidence type="ECO:0000256" key="1">
    <source>
        <dbReference type="SAM" id="Phobius"/>
    </source>
</evidence>
<keyword evidence="3" id="KW-0645">Protease</keyword>
<accession>A0A542XY82</accession>
<dbReference type="GO" id="GO:0004175">
    <property type="term" value="F:endopeptidase activity"/>
    <property type="evidence" value="ECO:0007669"/>
    <property type="project" value="UniProtKB-ARBA"/>
</dbReference>
<dbReference type="PANTHER" id="PTHR35797">
    <property type="entry name" value="PROTEASE-RELATED"/>
    <property type="match status" value="1"/>
</dbReference>
<proteinExistence type="predicted"/>
<dbReference type="InterPro" id="IPR003675">
    <property type="entry name" value="Rce1/LyrA-like_dom"/>
</dbReference>
<dbReference type="Pfam" id="PF02517">
    <property type="entry name" value="Rce1-like"/>
    <property type="match status" value="1"/>
</dbReference>
<feature type="transmembrane region" description="Helical" evidence="1">
    <location>
        <begin position="291"/>
        <end position="311"/>
    </location>
</feature>
<feature type="domain" description="CAAX prenyl protease 2/Lysostaphin resistance protein A-like" evidence="2">
    <location>
        <begin position="166"/>
        <end position="266"/>
    </location>
</feature>
<comment type="caution">
    <text evidence="3">The sequence shown here is derived from an EMBL/GenBank/DDBJ whole genome shotgun (WGS) entry which is preliminary data.</text>
</comment>
<sequence>MTQQPISGAQPEPLTRVPWSAVALFVAVAYGLAWLVMLPMWQLDPATAASIPLGTQMLMQLLPSVMMFTPAVAMLVAVFVMKTPRRGRARFLGLWPLRPAKRVVWFIVLGNFAPIVIVALALGVATLFGWYTPDFAELSGFAATLAAAGTPPELAHTVMLTQLAMVPFASLINLLPAFGEEIGWRGWLLPALRPLGTWPALLVSGAIWGVWHAPVTLLGHNFGLLDWRGVALMTVGSVLWGILFGWLRLRSASVWPAVIAHGALNGAGALFMVFTTAGAPLPLPLVNPLGVSGWIVAAILIAALAATGQFGKQPSLAPPRR</sequence>
<feature type="transmembrane region" description="Helical" evidence="1">
    <location>
        <begin position="187"/>
        <end position="210"/>
    </location>
</feature>
<dbReference type="RefSeq" id="WP_141888890.1">
    <property type="nucleotide sequence ID" value="NZ_BAAAUY010000018.1"/>
</dbReference>
<feature type="transmembrane region" description="Helical" evidence="1">
    <location>
        <begin position="254"/>
        <end position="279"/>
    </location>
</feature>
<keyword evidence="1" id="KW-0812">Transmembrane</keyword>
<feature type="transmembrane region" description="Helical" evidence="1">
    <location>
        <begin position="21"/>
        <end position="41"/>
    </location>
</feature>
<dbReference type="EMBL" id="VFON01000002">
    <property type="protein sequence ID" value="TQL40792.1"/>
    <property type="molecule type" value="Genomic_DNA"/>
</dbReference>
<evidence type="ECO:0000259" key="2">
    <source>
        <dbReference type="Pfam" id="PF02517"/>
    </source>
</evidence>
<reference evidence="3 4" key="1">
    <citation type="submission" date="2019-06" db="EMBL/GenBank/DDBJ databases">
        <title>Sequencing the genomes of 1000 actinobacteria strains.</title>
        <authorList>
            <person name="Klenk H.-P."/>
        </authorList>
    </citation>
    <scope>NUCLEOTIDE SEQUENCE [LARGE SCALE GENOMIC DNA]</scope>
    <source>
        <strain evidence="3 4">DSM 8803</strain>
    </source>
</reference>
<name>A0A542XY82_9MICO</name>
<feature type="transmembrane region" description="Helical" evidence="1">
    <location>
        <begin position="230"/>
        <end position="247"/>
    </location>
</feature>
<organism evidence="3 4">
    <name type="scientific">Leucobacter komagatae</name>
    <dbReference type="NCBI Taxonomy" id="55969"/>
    <lineage>
        <taxon>Bacteria</taxon>
        <taxon>Bacillati</taxon>
        <taxon>Actinomycetota</taxon>
        <taxon>Actinomycetes</taxon>
        <taxon>Micrococcales</taxon>
        <taxon>Microbacteriaceae</taxon>
        <taxon>Leucobacter</taxon>
    </lineage>
</organism>
<dbReference type="InterPro" id="IPR042150">
    <property type="entry name" value="MmRce1-like"/>
</dbReference>
<keyword evidence="4" id="KW-1185">Reference proteome</keyword>
<dbReference type="AlphaFoldDB" id="A0A542XY82"/>
<keyword evidence="3" id="KW-0378">Hydrolase</keyword>
<evidence type="ECO:0000313" key="4">
    <source>
        <dbReference type="Proteomes" id="UP000319094"/>
    </source>
</evidence>
<protein>
    <submittedName>
        <fullName evidence="3">CAAX prenyl protease-like protein</fullName>
    </submittedName>
</protein>
<keyword evidence="1" id="KW-1133">Transmembrane helix</keyword>
<feature type="transmembrane region" description="Helical" evidence="1">
    <location>
        <begin position="61"/>
        <end position="82"/>
    </location>
</feature>
<feature type="transmembrane region" description="Helical" evidence="1">
    <location>
        <begin position="154"/>
        <end position="175"/>
    </location>
</feature>
<gene>
    <name evidence="3" type="ORF">FB468_3316</name>
</gene>